<comment type="caution">
    <text evidence="2">The sequence shown here is derived from an EMBL/GenBank/DDBJ whole genome shotgun (WGS) entry which is preliminary data.</text>
</comment>
<keyword evidence="1" id="KW-0732">Signal</keyword>
<evidence type="ECO:0000313" key="3">
    <source>
        <dbReference type="Proteomes" id="UP000486351"/>
    </source>
</evidence>
<dbReference type="AlphaFoldDB" id="A0A6G0RH22"/>
<gene>
    <name evidence="2" type="ORF">PF008_g14411</name>
</gene>
<feature type="chain" id="PRO_5026022204" description="RxLR effector protein" evidence="1">
    <location>
        <begin position="19"/>
        <end position="55"/>
    </location>
</feature>
<sequence length="55" mass="5834">MRCINTVLLYLLIGPVTTLSGNLTLSLRGGASPKNMGGSLKMGGAWCDLFAHNRL</sequence>
<feature type="signal peptide" evidence="1">
    <location>
        <begin position="1"/>
        <end position="18"/>
    </location>
</feature>
<accession>A0A6G0RH22</accession>
<evidence type="ECO:0008006" key="4">
    <source>
        <dbReference type="Google" id="ProtNLM"/>
    </source>
</evidence>
<reference evidence="2 3" key="1">
    <citation type="submission" date="2018-09" db="EMBL/GenBank/DDBJ databases">
        <title>Genomic investigation of the strawberry pathogen Phytophthora fragariae indicates pathogenicity is determined by transcriptional variation in three key races.</title>
        <authorList>
            <person name="Adams T.M."/>
            <person name="Armitage A.D."/>
            <person name="Sobczyk M.K."/>
            <person name="Bates H.J."/>
            <person name="Dunwell J.M."/>
            <person name="Nellist C.F."/>
            <person name="Harrison R.J."/>
        </authorList>
    </citation>
    <scope>NUCLEOTIDE SEQUENCE [LARGE SCALE GENOMIC DNA]</scope>
    <source>
        <strain evidence="2 3">NOV-77</strain>
    </source>
</reference>
<dbReference type="Proteomes" id="UP000486351">
    <property type="component" value="Unassembled WGS sequence"/>
</dbReference>
<proteinExistence type="predicted"/>
<evidence type="ECO:0000256" key="1">
    <source>
        <dbReference type="SAM" id="SignalP"/>
    </source>
</evidence>
<dbReference type="EMBL" id="QXFY01000890">
    <property type="protein sequence ID" value="KAE9333513.1"/>
    <property type="molecule type" value="Genomic_DNA"/>
</dbReference>
<protein>
    <recommendedName>
        <fullName evidence="4">RxLR effector protein</fullName>
    </recommendedName>
</protein>
<name>A0A6G0RH22_9STRA</name>
<organism evidence="2 3">
    <name type="scientific">Phytophthora fragariae</name>
    <dbReference type="NCBI Taxonomy" id="53985"/>
    <lineage>
        <taxon>Eukaryota</taxon>
        <taxon>Sar</taxon>
        <taxon>Stramenopiles</taxon>
        <taxon>Oomycota</taxon>
        <taxon>Peronosporomycetes</taxon>
        <taxon>Peronosporales</taxon>
        <taxon>Peronosporaceae</taxon>
        <taxon>Phytophthora</taxon>
    </lineage>
</organism>
<evidence type="ECO:0000313" key="2">
    <source>
        <dbReference type="EMBL" id="KAE9333513.1"/>
    </source>
</evidence>